<dbReference type="SUPFAM" id="SSF47203">
    <property type="entry name" value="Acyl-CoA dehydrogenase C-terminal domain-like"/>
    <property type="match status" value="1"/>
</dbReference>
<dbReference type="Gene3D" id="1.20.140.10">
    <property type="entry name" value="Butyryl-CoA Dehydrogenase, subunit A, domain 3"/>
    <property type="match status" value="1"/>
</dbReference>
<evidence type="ECO:0000256" key="1">
    <source>
        <dbReference type="ARBA" id="ARBA00023002"/>
    </source>
</evidence>
<dbReference type="AlphaFoldDB" id="A0A4S8MZV3"/>
<dbReference type="EMBL" id="STGW01000018">
    <property type="protein sequence ID" value="THV09018.1"/>
    <property type="molecule type" value="Genomic_DNA"/>
</dbReference>
<name>A0A4S8MZV3_9ACTN</name>
<dbReference type="Gene3D" id="2.40.110.10">
    <property type="entry name" value="Butyryl-CoA Dehydrogenase, subunit A, domain 2"/>
    <property type="match status" value="1"/>
</dbReference>
<keyword evidence="1" id="KW-0560">Oxidoreductase</keyword>
<dbReference type="PANTHER" id="PTHR48083:SF19">
    <property type="entry name" value="FLAVIN-DEPENDENT MONOOXYGENASE, OXYGENASE SUBUNIT HSAA"/>
    <property type="match status" value="1"/>
</dbReference>
<dbReference type="GO" id="GO:0033539">
    <property type="term" value="P:fatty acid beta-oxidation using acyl-CoA dehydrogenase"/>
    <property type="evidence" value="ECO:0007669"/>
    <property type="project" value="TreeGrafter"/>
</dbReference>
<protein>
    <submittedName>
        <fullName evidence="3">Acyl-CoA dehydrogenase</fullName>
    </submittedName>
</protein>
<dbReference type="PIRSF" id="PIRSF016578">
    <property type="entry name" value="HsaA"/>
    <property type="match status" value="1"/>
</dbReference>
<dbReference type="GO" id="GO:0003995">
    <property type="term" value="F:acyl-CoA dehydrogenase activity"/>
    <property type="evidence" value="ECO:0007669"/>
    <property type="project" value="TreeGrafter"/>
</dbReference>
<accession>A0A4S8MZV3</accession>
<dbReference type="Gene3D" id="1.10.540.10">
    <property type="entry name" value="Acyl-CoA dehydrogenase/oxidase, N-terminal domain"/>
    <property type="match status" value="1"/>
</dbReference>
<comment type="caution">
    <text evidence="3">The sequence shown here is derived from an EMBL/GenBank/DDBJ whole genome shotgun (WGS) entry which is preliminary data.</text>
</comment>
<dbReference type="Proteomes" id="UP000307087">
    <property type="component" value="Unassembled WGS sequence"/>
</dbReference>
<evidence type="ECO:0000313" key="4">
    <source>
        <dbReference type="Proteomes" id="UP000307087"/>
    </source>
</evidence>
<feature type="domain" description="Acyl-CoA dehydrogenase C-terminal" evidence="2">
    <location>
        <begin position="226"/>
        <end position="357"/>
    </location>
</feature>
<sequence length="380" mass="40619">MITDTFVQQLRERAQQADVERRLSTETMDDYAASGLADLLVPSCFGGDEAPWPAILDPIRRLAHGCSSTAWTLGFYTLHNWMLALFPEQAQKEVFAGDRPVLAPAPLAPNGRGEPVDGGVRLSGRWSWATGVLHGNWLMVGALCGPEDARLPMLCLLPLDEAEVIDTWQTDGMRATGSNDVVVSDAFIPEHRVLSVIDIYAGTTPGASLHAAAAYRWPMVPALALAASMVALGSAERVTELFAERLAERVMGFEGTKQMDKPVAQVRLADAQVRLRALDGLVAGTVARIEALVAAGDAVPKPLRAEARLAAAHVVQESRAVIGGLIGASGASAHFLDHPLQRYRRDVEVLAGHVVFDHDVTAELAGALALGMKVSPFAMV</sequence>
<dbReference type="GO" id="GO:0005737">
    <property type="term" value="C:cytoplasm"/>
    <property type="evidence" value="ECO:0007669"/>
    <property type="project" value="TreeGrafter"/>
</dbReference>
<dbReference type="PANTHER" id="PTHR48083">
    <property type="entry name" value="MEDIUM-CHAIN SPECIFIC ACYL-COA DEHYDROGENASE, MITOCHONDRIAL-RELATED"/>
    <property type="match status" value="1"/>
</dbReference>
<dbReference type="OrthoDB" id="3404950at2"/>
<dbReference type="RefSeq" id="WP_136564229.1">
    <property type="nucleotide sequence ID" value="NZ_BAABLS010000004.1"/>
</dbReference>
<dbReference type="GO" id="GO:0016712">
    <property type="term" value="F:oxidoreductase activity, acting on paired donors, with incorporation or reduction of molecular oxygen, reduced flavin or flavoprotein as one donor, and incorporation of one atom of oxygen"/>
    <property type="evidence" value="ECO:0007669"/>
    <property type="project" value="TreeGrafter"/>
</dbReference>
<dbReference type="InterPro" id="IPR009100">
    <property type="entry name" value="AcylCoA_DH/oxidase_NM_dom_sf"/>
</dbReference>
<reference evidence="3 4" key="1">
    <citation type="journal article" date="2009" name="Int. J. Syst. Evol. Microbiol.">
        <title>Nocardioides caeni sp. nov., isolated from wastewater.</title>
        <authorList>
            <person name="Yoon J.H."/>
            <person name="Kang S.J."/>
            <person name="Park S."/>
            <person name="Kim W."/>
            <person name="Oh T.K."/>
        </authorList>
    </citation>
    <scope>NUCLEOTIDE SEQUENCE [LARGE SCALE GENOMIC DNA]</scope>
    <source>
        <strain evidence="3 4">DSM 23134</strain>
    </source>
</reference>
<dbReference type="GO" id="GO:0050660">
    <property type="term" value="F:flavin adenine dinucleotide binding"/>
    <property type="evidence" value="ECO:0007669"/>
    <property type="project" value="InterPro"/>
</dbReference>
<dbReference type="SUPFAM" id="SSF56645">
    <property type="entry name" value="Acyl-CoA dehydrogenase NM domain-like"/>
    <property type="match status" value="1"/>
</dbReference>
<dbReference type="InterPro" id="IPR046373">
    <property type="entry name" value="Acyl-CoA_Oxase/DH_mid-dom_sf"/>
</dbReference>
<dbReference type="Pfam" id="PF08028">
    <property type="entry name" value="Acyl-CoA_dh_2"/>
    <property type="match status" value="1"/>
</dbReference>
<proteinExistence type="predicted"/>
<keyword evidence="4" id="KW-1185">Reference proteome</keyword>
<dbReference type="InterPro" id="IPR036250">
    <property type="entry name" value="AcylCo_DH-like_C"/>
</dbReference>
<dbReference type="InterPro" id="IPR037069">
    <property type="entry name" value="AcylCoA_DH/ox_N_sf"/>
</dbReference>
<evidence type="ECO:0000259" key="2">
    <source>
        <dbReference type="Pfam" id="PF08028"/>
    </source>
</evidence>
<organism evidence="3 4">
    <name type="scientific">Nocardioides caeni</name>
    <dbReference type="NCBI Taxonomy" id="574700"/>
    <lineage>
        <taxon>Bacteria</taxon>
        <taxon>Bacillati</taxon>
        <taxon>Actinomycetota</taxon>
        <taxon>Actinomycetes</taxon>
        <taxon>Propionibacteriales</taxon>
        <taxon>Nocardioidaceae</taxon>
        <taxon>Nocardioides</taxon>
    </lineage>
</organism>
<evidence type="ECO:0000313" key="3">
    <source>
        <dbReference type="EMBL" id="THV09018.1"/>
    </source>
</evidence>
<dbReference type="InterPro" id="IPR050741">
    <property type="entry name" value="Acyl-CoA_dehydrogenase"/>
</dbReference>
<dbReference type="InterPro" id="IPR013107">
    <property type="entry name" value="Acyl-CoA_DH_C"/>
</dbReference>
<gene>
    <name evidence="3" type="ORF">E9934_17670</name>
</gene>